<keyword evidence="13" id="KW-0239">DNA-directed DNA polymerase</keyword>
<dbReference type="SUPFAM" id="SSF56091">
    <property type="entry name" value="DNA ligase/mRNA capping enzyme, catalytic domain"/>
    <property type="match status" value="1"/>
</dbReference>
<evidence type="ECO:0000256" key="17">
    <source>
        <dbReference type="ARBA" id="ARBA00023211"/>
    </source>
</evidence>
<evidence type="ECO:0000256" key="15">
    <source>
        <dbReference type="ARBA" id="ARBA00023172"/>
    </source>
</evidence>
<keyword evidence="5" id="KW-0548">Nucleotidyltransferase</keyword>
<evidence type="ECO:0000256" key="20">
    <source>
        <dbReference type="ARBA" id="ARBA00034003"/>
    </source>
</evidence>
<dbReference type="NCBIfam" id="TIGR02777">
    <property type="entry name" value="LigD_PE_dom"/>
    <property type="match status" value="1"/>
</dbReference>
<dbReference type="InterPro" id="IPR014143">
    <property type="entry name" value="NHEJ_ligase_prk"/>
</dbReference>
<dbReference type="NCBIfam" id="TIGR02778">
    <property type="entry name" value="ligD_pol"/>
    <property type="match status" value="1"/>
</dbReference>
<dbReference type="InterPro" id="IPR014145">
    <property type="entry name" value="LigD_pol_dom"/>
</dbReference>
<feature type="region of interest" description="Disordered" evidence="21">
    <location>
        <begin position="188"/>
        <end position="237"/>
    </location>
</feature>
<dbReference type="EMBL" id="JACYNP010000008">
    <property type="protein sequence ID" value="MBD8123000.1"/>
    <property type="molecule type" value="Genomic_DNA"/>
</dbReference>
<keyword evidence="11" id="KW-0269">Exonuclease</keyword>
<dbReference type="InterPro" id="IPR012310">
    <property type="entry name" value="DNA_ligase_ATP-dep_cent"/>
</dbReference>
<dbReference type="Gene3D" id="3.90.920.10">
    <property type="entry name" value="DNA primase, PRIM domain"/>
    <property type="match status" value="1"/>
</dbReference>
<dbReference type="InterPro" id="IPR014146">
    <property type="entry name" value="LigD_ligase_dom"/>
</dbReference>
<organism evidence="23 24">
    <name type="scientific">Pseudomonas lutea</name>
    <dbReference type="NCBI Taxonomy" id="243924"/>
    <lineage>
        <taxon>Bacteria</taxon>
        <taxon>Pseudomonadati</taxon>
        <taxon>Pseudomonadota</taxon>
        <taxon>Gammaproteobacteria</taxon>
        <taxon>Pseudomonadales</taxon>
        <taxon>Pseudomonadaceae</taxon>
        <taxon>Pseudomonas</taxon>
    </lineage>
</organism>
<keyword evidence="10" id="KW-0378">Hydrolase</keyword>
<dbReference type="CDD" id="cd07971">
    <property type="entry name" value="OBF_DNA_ligase_LigD"/>
    <property type="match status" value="1"/>
</dbReference>
<dbReference type="Pfam" id="PF13298">
    <property type="entry name" value="LigD_N"/>
    <property type="match status" value="1"/>
</dbReference>
<evidence type="ECO:0000256" key="2">
    <source>
        <dbReference type="ARBA" id="ARBA00012727"/>
    </source>
</evidence>
<feature type="region of interest" description="Disordered" evidence="21">
    <location>
        <begin position="547"/>
        <end position="595"/>
    </location>
</feature>
<dbReference type="RefSeq" id="WP_191945041.1">
    <property type="nucleotide sequence ID" value="NZ_JACYNP010000008.1"/>
</dbReference>
<evidence type="ECO:0000256" key="4">
    <source>
        <dbReference type="ARBA" id="ARBA00022679"/>
    </source>
</evidence>
<evidence type="ECO:0000313" key="24">
    <source>
        <dbReference type="Proteomes" id="UP000625247"/>
    </source>
</evidence>
<keyword evidence="14" id="KW-0238">DNA-binding</keyword>
<evidence type="ECO:0000256" key="5">
    <source>
        <dbReference type="ARBA" id="ARBA00022695"/>
    </source>
</evidence>
<dbReference type="Proteomes" id="UP000625247">
    <property type="component" value="Unassembled WGS sequence"/>
</dbReference>
<dbReference type="PANTHER" id="PTHR42705">
    <property type="entry name" value="BIFUNCTIONAL NON-HOMOLOGOUS END JOINING PROTEIN LIGD"/>
    <property type="match status" value="1"/>
</dbReference>
<keyword evidence="9" id="KW-0227">DNA damage</keyword>
<evidence type="ECO:0000256" key="13">
    <source>
        <dbReference type="ARBA" id="ARBA00022932"/>
    </source>
</evidence>
<dbReference type="Gene3D" id="3.30.1490.70">
    <property type="match status" value="1"/>
</dbReference>
<feature type="region of interest" description="Disordered" evidence="21">
    <location>
        <begin position="1"/>
        <end position="31"/>
    </location>
</feature>
<sequence>MTKPVSEYTRKRNFDVTSEPAESEDQARSEKGKALSFVIHKHDARNLHYDFRLELDGTLKSWAVPKGPSLDPKNKRLAVHVEDHPLGYGTFEGSIPEGEYGAGDVIVWDRGIWQPHGDPQKTYKAGKLKFTLIGEKLTGDWTLVRTRLPGNSDKEQWLLIKEKDEAVRPQDEYDIVVDKPQSVVSGATVGAERGTASAGKRKSGVSAPEAKAAKQISEKAAKSAPAKKGAASKKSPVPAKLTPQLATLMDAPPEGEWLYEIKYDGYRLLTRIIDGELKFFTRNGNDWTDRLPLQAKAIAALKLDNTWLDGEVVVLNDAGLPDFQALQNAFDIGRSKDIVYYLFDVPFLNGEDLRQQPVEDRRAALQKVLGRQKKGLVRFSEAFTAGHRDIIESACLLSLEGVIGKRAGSAYQSRRSADWIKLKCKLRQEFVIVGFTRPQGARNGFGALLLAVNEEGAGWVYAGRVGTGFNQQMLADLLEQMKPLEQDASPLAKKVTSAQARGVHWIKPTLVAEVEFGEWTRDGIIRHSAFVSLRTDKPASEVVHEYPKTPKDIKAPFKPAATKASGGTSKTGKSEAAKSEAATAQKTTSSSKRADKDRIDVAGVMVSHPERVIDAASGLHKIDLAQYYASVADWILPHLDHRPVALLRCPEGVEGEQFFQKHSERMAIPNIKQLDPKLDPGHARLMEIDSVKALVGAAQMGTIELHTWGATYDRIELPDHFVLDLDPDAELPWRSMIEATQLTLSTLDELGLDAYVKTSGGKGMHIVVPLARRADWDTVKAFAKALAQFIARELPERFTATSGPKNRVGKIFIDYLRNTRGASTVVAYSARARPGLPVSVPISRDELTEVESAAQWTIANLQQRLRKLKADPWAGYKNNQRLTKPMWKRLGATPPAQG</sequence>
<evidence type="ECO:0000256" key="12">
    <source>
        <dbReference type="ARBA" id="ARBA00022840"/>
    </source>
</evidence>
<keyword evidence="18" id="KW-0511">Multifunctional enzyme</keyword>
<evidence type="ECO:0000256" key="16">
    <source>
        <dbReference type="ARBA" id="ARBA00023204"/>
    </source>
</evidence>
<evidence type="ECO:0000256" key="9">
    <source>
        <dbReference type="ARBA" id="ARBA00022763"/>
    </source>
</evidence>
<keyword evidence="17" id="KW-0464">Manganese</keyword>
<dbReference type="EC" id="6.5.1.1" evidence="2"/>
<dbReference type="SUPFAM" id="SSF50249">
    <property type="entry name" value="Nucleic acid-binding proteins"/>
    <property type="match status" value="1"/>
</dbReference>
<dbReference type="Gene3D" id="2.40.50.140">
    <property type="entry name" value="Nucleic acid-binding proteins"/>
    <property type="match status" value="1"/>
</dbReference>
<evidence type="ECO:0000313" key="23">
    <source>
        <dbReference type="EMBL" id="MBD8123000.1"/>
    </source>
</evidence>
<evidence type="ECO:0000256" key="19">
    <source>
        <dbReference type="ARBA" id="ARBA00029943"/>
    </source>
</evidence>
<keyword evidence="24" id="KW-1185">Reference proteome</keyword>
<keyword evidence="4" id="KW-0808">Transferase</keyword>
<evidence type="ECO:0000256" key="21">
    <source>
        <dbReference type="SAM" id="MobiDB-lite"/>
    </source>
</evidence>
<feature type="compositionally biased region" description="Low complexity" evidence="21">
    <location>
        <begin position="222"/>
        <end position="237"/>
    </location>
</feature>
<evidence type="ECO:0000256" key="11">
    <source>
        <dbReference type="ARBA" id="ARBA00022839"/>
    </source>
</evidence>
<proteinExistence type="predicted"/>
<evidence type="ECO:0000256" key="8">
    <source>
        <dbReference type="ARBA" id="ARBA00022741"/>
    </source>
</evidence>
<dbReference type="CDD" id="cd04862">
    <property type="entry name" value="PaeLigD_Pol_like"/>
    <property type="match status" value="1"/>
</dbReference>
<evidence type="ECO:0000259" key="22">
    <source>
        <dbReference type="PROSITE" id="PS50160"/>
    </source>
</evidence>
<comment type="caution">
    <text evidence="23">The sequence shown here is derived from an EMBL/GenBank/DDBJ whole genome shotgun (WGS) entry which is preliminary data.</text>
</comment>
<dbReference type="PANTHER" id="PTHR42705:SF2">
    <property type="entry name" value="BIFUNCTIONAL NON-HOMOLOGOUS END JOINING PROTEIN LIGD"/>
    <property type="match status" value="1"/>
</dbReference>
<evidence type="ECO:0000256" key="1">
    <source>
        <dbReference type="ARBA" id="ARBA00001936"/>
    </source>
</evidence>
<keyword evidence="16" id="KW-0234">DNA repair</keyword>
<dbReference type="NCBIfam" id="TIGR02779">
    <property type="entry name" value="NHEJ_ligase_lig"/>
    <property type="match status" value="1"/>
</dbReference>
<evidence type="ECO:0000256" key="7">
    <source>
        <dbReference type="ARBA" id="ARBA00022723"/>
    </source>
</evidence>
<dbReference type="InterPro" id="IPR033651">
    <property type="entry name" value="PaeLigD_Pol-like"/>
</dbReference>
<dbReference type="CDD" id="cd07906">
    <property type="entry name" value="Adenylation_DNA_ligase_LigD_LigC"/>
    <property type="match status" value="1"/>
</dbReference>
<gene>
    <name evidence="23" type="primary">ligD</name>
    <name evidence="23" type="ORF">IFT62_17445</name>
</gene>
<comment type="cofactor">
    <cofactor evidence="1">
        <name>Mn(2+)</name>
        <dbReference type="ChEBI" id="CHEBI:29035"/>
    </cofactor>
</comment>
<keyword evidence="8" id="KW-0547">Nucleotide-binding</keyword>
<keyword evidence="6" id="KW-0540">Nuclease</keyword>
<reference evidence="23 24" key="1">
    <citation type="journal article" date="2020" name="FEMS Microbiol. Ecol.">
        <title>Temporal dynamics of bacterial communities during seed development and maturation.</title>
        <authorList>
            <person name="Chesneau G."/>
            <person name="Torres-Cortes G."/>
            <person name="Briand M."/>
            <person name="Darrasse A."/>
            <person name="Preveaux A."/>
            <person name="Marais C."/>
            <person name="Jacques M.A."/>
            <person name="Shade A."/>
            <person name="Barret M."/>
        </authorList>
    </citation>
    <scope>NUCLEOTIDE SEQUENCE [LARGE SCALE GENOMIC DNA]</scope>
    <source>
        <strain evidence="23 24">CFBP13723</strain>
    </source>
</reference>
<dbReference type="Pfam" id="PF04679">
    <property type="entry name" value="DNA_ligase_A_C"/>
    <property type="match status" value="1"/>
</dbReference>
<protein>
    <recommendedName>
        <fullName evidence="2">DNA ligase (ATP)</fullName>
        <ecNumber evidence="2">6.5.1.1</ecNumber>
    </recommendedName>
    <alternativeName>
        <fullName evidence="19">NHEJ DNA polymerase</fullName>
    </alternativeName>
</protein>
<dbReference type="InterPro" id="IPR012309">
    <property type="entry name" value="DNA_ligase_ATP-dep_C"/>
</dbReference>
<dbReference type="GO" id="GO:0016874">
    <property type="term" value="F:ligase activity"/>
    <property type="evidence" value="ECO:0007669"/>
    <property type="project" value="UniProtKB-KW"/>
</dbReference>
<evidence type="ECO:0000256" key="6">
    <source>
        <dbReference type="ARBA" id="ARBA00022722"/>
    </source>
</evidence>
<name>A0ABR9AA50_9PSED</name>
<dbReference type="NCBIfam" id="TIGR02776">
    <property type="entry name" value="NHEJ_ligase_prk"/>
    <property type="match status" value="1"/>
</dbReference>
<dbReference type="InterPro" id="IPR052171">
    <property type="entry name" value="NHEJ_LigD"/>
</dbReference>
<evidence type="ECO:0000256" key="14">
    <source>
        <dbReference type="ARBA" id="ARBA00023125"/>
    </source>
</evidence>
<dbReference type="Pfam" id="PF01068">
    <property type="entry name" value="DNA_ligase_A_M"/>
    <property type="match status" value="1"/>
</dbReference>
<dbReference type="InterPro" id="IPR014144">
    <property type="entry name" value="LigD_PE_domain"/>
</dbReference>
<dbReference type="NCBIfam" id="NF004628">
    <property type="entry name" value="PRK05972.1"/>
    <property type="match status" value="1"/>
</dbReference>
<feature type="domain" description="ATP-dependent DNA ligase family profile" evidence="22">
    <location>
        <begin position="340"/>
        <end position="423"/>
    </location>
</feature>
<dbReference type="PROSITE" id="PS50160">
    <property type="entry name" value="DNA_LIGASE_A3"/>
    <property type="match status" value="1"/>
</dbReference>
<evidence type="ECO:0000256" key="3">
    <source>
        <dbReference type="ARBA" id="ARBA00022598"/>
    </source>
</evidence>
<dbReference type="Pfam" id="PF21686">
    <property type="entry name" value="LigD_Prim-Pol"/>
    <property type="match status" value="1"/>
</dbReference>
<dbReference type="InterPro" id="IPR012340">
    <property type="entry name" value="NA-bd_OB-fold"/>
</dbReference>
<comment type="catalytic activity">
    <reaction evidence="20">
        <text>ATP + (deoxyribonucleotide)n-3'-hydroxyl + 5'-phospho-(deoxyribonucleotide)m = (deoxyribonucleotide)n+m + AMP + diphosphate.</text>
        <dbReference type="EC" id="6.5.1.1"/>
    </reaction>
</comment>
<keyword evidence="3 23" id="KW-0436">Ligase</keyword>
<feature type="compositionally biased region" description="Low complexity" evidence="21">
    <location>
        <begin position="579"/>
        <end position="591"/>
    </location>
</feature>
<keyword evidence="15" id="KW-0233">DNA recombination</keyword>
<dbReference type="Gene3D" id="3.30.470.30">
    <property type="entry name" value="DNA ligase/mRNA capping enzyme"/>
    <property type="match status" value="1"/>
</dbReference>
<keyword evidence="7" id="KW-0479">Metal-binding</keyword>
<evidence type="ECO:0000256" key="18">
    <source>
        <dbReference type="ARBA" id="ARBA00023268"/>
    </source>
</evidence>
<evidence type="ECO:0000256" key="10">
    <source>
        <dbReference type="ARBA" id="ARBA00022801"/>
    </source>
</evidence>
<accession>A0ABR9AA50</accession>
<keyword evidence="12" id="KW-0067">ATP-binding</keyword>